<dbReference type="Pfam" id="PF20687">
    <property type="entry name" value="CsoSCA_N"/>
    <property type="match status" value="1"/>
</dbReference>
<dbReference type="NCBIfam" id="TIGR02701">
    <property type="entry name" value="shell_carb_anhy"/>
    <property type="match status" value="1"/>
</dbReference>
<comment type="subcellular location">
    <subcellularLocation>
        <location evidence="7">Carboxysome</location>
    </subcellularLocation>
</comment>
<keyword evidence="3" id="KW-0479">Metal-binding</keyword>
<dbReference type="InterPro" id="IPR014074">
    <property type="entry name" value="Carboxysome_shell_carb_anhy"/>
</dbReference>
<dbReference type="GO" id="GO:0015977">
    <property type="term" value="P:carbon fixation"/>
    <property type="evidence" value="ECO:0007669"/>
    <property type="project" value="UniProtKB-UniRule"/>
</dbReference>
<evidence type="ECO:0000256" key="13">
    <source>
        <dbReference type="NCBIfam" id="TIGR02701"/>
    </source>
</evidence>
<evidence type="ECO:0000259" key="16">
    <source>
        <dbReference type="Pfam" id="PF20686"/>
    </source>
</evidence>
<dbReference type="InterPro" id="IPR048620">
    <property type="entry name" value="CsoSCA_C"/>
</dbReference>
<dbReference type="GO" id="GO:0046872">
    <property type="term" value="F:metal ion binding"/>
    <property type="evidence" value="ECO:0007669"/>
    <property type="project" value="UniProtKB-KW"/>
</dbReference>
<keyword evidence="6" id="KW-0120">Carbon dioxide fixation</keyword>
<accession>A0A554W669</accession>
<evidence type="ECO:0000259" key="15">
    <source>
        <dbReference type="Pfam" id="PF08936"/>
    </source>
</evidence>
<dbReference type="Proteomes" id="UP000315736">
    <property type="component" value="Unassembled WGS sequence"/>
</dbReference>
<keyword evidence="11" id="KW-1283">Bacterial microcompartment</keyword>
<dbReference type="Gene3D" id="1.20.120.1310">
    <property type="entry name" value="Carboxysome Shell Carbonic Anhydrase, N-terminal helical domain"/>
    <property type="match status" value="1"/>
</dbReference>
<dbReference type="RefSeq" id="WP_143890928.1">
    <property type="nucleotide sequence ID" value="NZ_VJNB01000009.1"/>
</dbReference>
<feature type="region of interest" description="Disordered" evidence="14">
    <location>
        <begin position="21"/>
        <end position="46"/>
    </location>
</feature>
<feature type="domain" description="Carboxysome Shell Carbonic Anhydrase N-terminal" evidence="17">
    <location>
        <begin position="53"/>
        <end position="141"/>
    </location>
</feature>
<evidence type="ECO:0000256" key="12">
    <source>
        <dbReference type="ARBA" id="ARBA00048348"/>
    </source>
</evidence>
<reference evidence="18 19" key="1">
    <citation type="submission" date="2019-07" db="EMBL/GenBank/DDBJ databases">
        <title>Tepidimonas alkaliphilus YIM 72238 draft genome.</title>
        <authorList>
            <person name="Da Costa M.S."/>
            <person name="Froufe H.J.C."/>
            <person name="Egas C."/>
            <person name="Albuquerque L."/>
        </authorList>
    </citation>
    <scope>NUCLEOTIDE SEQUENCE [LARGE SCALE GENOMIC DNA]</scope>
    <source>
        <strain evidence="18 19">YIM 72238</strain>
    </source>
</reference>
<comment type="cofactor">
    <cofactor evidence="1">
        <name>Zn(2+)</name>
        <dbReference type="ChEBI" id="CHEBI:29105"/>
    </cofactor>
</comment>
<keyword evidence="4" id="KW-0862">Zinc</keyword>
<dbReference type="EC" id="4.2.1.1" evidence="2 13"/>
<evidence type="ECO:0000256" key="1">
    <source>
        <dbReference type="ARBA" id="ARBA00001947"/>
    </source>
</evidence>
<dbReference type="AlphaFoldDB" id="A0A554W669"/>
<proteinExistence type="inferred from homology"/>
<gene>
    <name evidence="18" type="ORF">Talka_01839</name>
</gene>
<evidence type="ECO:0000256" key="5">
    <source>
        <dbReference type="ARBA" id="ARBA00023239"/>
    </source>
</evidence>
<keyword evidence="8" id="KW-1282">Carboxysome</keyword>
<evidence type="ECO:0000313" key="19">
    <source>
        <dbReference type="Proteomes" id="UP000315736"/>
    </source>
</evidence>
<protein>
    <recommendedName>
        <fullName evidence="10 13">Carboxysome shell carbonic anhydrase</fullName>
        <ecNumber evidence="2 13">4.2.1.1</ecNumber>
    </recommendedName>
</protein>
<evidence type="ECO:0000256" key="4">
    <source>
        <dbReference type="ARBA" id="ARBA00022833"/>
    </source>
</evidence>
<feature type="domain" description="Carboxysome Shell Carbonic Anhydrase catalytic" evidence="16">
    <location>
        <begin position="161"/>
        <end position="395"/>
    </location>
</feature>
<dbReference type="GO" id="GO:0031470">
    <property type="term" value="C:carboxysome"/>
    <property type="evidence" value="ECO:0007669"/>
    <property type="project" value="UniProtKB-SubCell"/>
</dbReference>
<comment type="similarity">
    <text evidence="9">Belongs to the beta-class carbonic anhydrase family. CsoSCA subfamily.</text>
</comment>
<evidence type="ECO:0000256" key="7">
    <source>
        <dbReference type="ARBA" id="ARBA00023587"/>
    </source>
</evidence>
<keyword evidence="19" id="KW-1185">Reference proteome</keyword>
<evidence type="ECO:0000256" key="9">
    <source>
        <dbReference type="ARBA" id="ARBA00024021"/>
    </source>
</evidence>
<evidence type="ECO:0000256" key="3">
    <source>
        <dbReference type="ARBA" id="ARBA00022723"/>
    </source>
</evidence>
<dbReference type="Pfam" id="PF20686">
    <property type="entry name" value="CsoSCA_cat"/>
    <property type="match status" value="1"/>
</dbReference>
<dbReference type="EMBL" id="VJNB01000009">
    <property type="protein sequence ID" value="TSE19075.1"/>
    <property type="molecule type" value="Genomic_DNA"/>
</dbReference>
<evidence type="ECO:0000256" key="10">
    <source>
        <dbReference type="ARBA" id="ARBA00024121"/>
    </source>
</evidence>
<dbReference type="OrthoDB" id="544846at2"/>
<keyword evidence="5" id="KW-0456">Lyase</keyword>
<name>A0A554W669_9BURK</name>
<dbReference type="InterPro" id="IPR043066">
    <property type="entry name" value="CsoSCA_C_sf"/>
</dbReference>
<feature type="domain" description="Carboxysome Shell Carbonic Anhydrase C-terminal" evidence="15">
    <location>
        <begin position="396"/>
        <end position="511"/>
    </location>
</feature>
<dbReference type="Gene3D" id="3.30.1330.140">
    <property type="entry name" value="Carboxysome Shell Carbonic Anhydrase, C-terminal domain"/>
    <property type="match status" value="1"/>
</dbReference>
<comment type="caution">
    <text evidence="18">The sequence shown here is derived from an EMBL/GenBank/DDBJ whole genome shotgun (WGS) entry which is preliminary data.</text>
</comment>
<evidence type="ECO:0000256" key="14">
    <source>
        <dbReference type="SAM" id="MobiDB-lite"/>
    </source>
</evidence>
<evidence type="ECO:0000313" key="18">
    <source>
        <dbReference type="EMBL" id="TSE19075.1"/>
    </source>
</evidence>
<evidence type="ECO:0000256" key="11">
    <source>
        <dbReference type="ARBA" id="ARBA00024446"/>
    </source>
</evidence>
<dbReference type="InterPro" id="IPR048619">
    <property type="entry name" value="CsoSCA_N"/>
</dbReference>
<evidence type="ECO:0000256" key="2">
    <source>
        <dbReference type="ARBA" id="ARBA00012925"/>
    </source>
</evidence>
<evidence type="ECO:0000256" key="6">
    <source>
        <dbReference type="ARBA" id="ARBA00023300"/>
    </source>
</evidence>
<dbReference type="Pfam" id="PF08936">
    <property type="entry name" value="CsoSCA_C"/>
    <property type="match status" value="1"/>
</dbReference>
<comment type="catalytic activity">
    <reaction evidence="12">
        <text>hydrogencarbonate + H(+) = CO2 + H2O</text>
        <dbReference type="Rhea" id="RHEA:10748"/>
        <dbReference type="ChEBI" id="CHEBI:15377"/>
        <dbReference type="ChEBI" id="CHEBI:15378"/>
        <dbReference type="ChEBI" id="CHEBI:16526"/>
        <dbReference type="ChEBI" id="CHEBI:17544"/>
        <dbReference type="EC" id="4.2.1.1"/>
    </reaction>
</comment>
<evidence type="ECO:0000256" key="8">
    <source>
        <dbReference type="ARBA" id="ARBA00023669"/>
    </source>
</evidence>
<dbReference type="InterPro" id="IPR043065">
    <property type="entry name" value="CsoSCA_N_sf"/>
</dbReference>
<evidence type="ECO:0000259" key="17">
    <source>
        <dbReference type="Pfam" id="PF20687"/>
    </source>
</evidence>
<dbReference type="GO" id="GO:0004089">
    <property type="term" value="F:carbonate dehydratase activity"/>
    <property type="evidence" value="ECO:0007669"/>
    <property type="project" value="UniProtKB-UniRule"/>
</dbReference>
<organism evidence="18 19">
    <name type="scientific">Tepidimonas alkaliphilus</name>
    <dbReference type="NCBI Taxonomy" id="2588942"/>
    <lineage>
        <taxon>Bacteria</taxon>
        <taxon>Pseudomonadati</taxon>
        <taxon>Pseudomonadota</taxon>
        <taxon>Betaproteobacteria</taxon>
        <taxon>Burkholderiales</taxon>
        <taxon>Tepidimonas</taxon>
    </lineage>
</organism>
<dbReference type="InterPro" id="IPR048539">
    <property type="entry name" value="CsoSCA_cat"/>
</dbReference>
<sequence length="518" mass="56829">MDTRKRQLALQRAARATLPRHGLQMAGVRAEPAASQPLPNPACAPGAGRSCRHALTDVALNAALHSYEQTVRGRFESIEDVLRTLSAWQHERDFVERAQALARQRLDFEWPLAALDSAWVAGVDMAALHAHAMFETIRRCVTLAPQDGAAWRDRLPVQAETLRACGVHTLDVSPCADGRLQGVLPFVLRTAPSDHVVVKAYAGALFDIELDAQDWTQRELERLTGLIDGGERLDYLKVAIYHFSSSHPEHEGCAAHGSHDARAVAAAMERLHGLRAAIDNTFGAGAAPLVMLIGVDTDLDAIRIHLPDARGQLHADRFLDAATLYRETLGLDAAAARRRLHEAVAAHVRELGGVLSRAPGDDGLARLAALWLEANLSQIEYVIEHHNGRYAVIGHDEHFVCVGDALPPLQLRNQYYHAHLDTVEEGSADLDVGVKIFTGLNLRRGLALPVLVHFTYSSRVPGARERAVARGQRVLAAIRARYRQWDERGLLHGRVAVSDRYGRETVALIEEPLADVGH</sequence>